<dbReference type="Gene3D" id="3.40.50.80">
    <property type="entry name" value="Nucleotide-binding domain of ferredoxin-NADP reductase (FNR) module"/>
    <property type="match status" value="1"/>
</dbReference>
<dbReference type="InterPro" id="IPR050415">
    <property type="entry name" value="MRET"/>
</dbReference>
<dbReference type="InterPro" id="IPR008333">
    <property type="entry name" value="Cbr1-like_FAD-bd_dom"/>
</dbReference>
<evidence type="ECO:0000259" key="1">
    <source>
        <dbReference type="PROSITE" id="PS51384"/>
    </source>
</evidence>
<dbReference type="PANTHER" id="PTHR47354">
    <property type="entry name" value="NADH OXIDOREDUCTASE HCR"/>
    <property type="match status" value="1"/>
</dbReference>
<evidence type="ECO:0000313" key="2">
    <source>
        <dbReference type="EMBL" id="PIS23101.1"/>
    </source>
</evidence>
<dbReference type="SUPFAM" id="SSF52343">
    <property type="entry name" value="Ferredoxin reductase-like, C-terminal NADP-linked domain"/>
    <property type="match status" value="1"/>
</dbReference>
<dbReference type="Gene3D" id="2.40.30.10">
    <property type="entry name" value="Translation factors"/>
    <property type="match status" value="1"/>
</dbReference>
<dbReference type="Pfam" id="PF00970">
    <property type="entry name" value="FAD_binding_6"/>
    <property type="match status" value="1"/>
</dbReference>
<dbReference type="PROSITE" id="PS51384">
    <property type="entry name" value="FAD_FR"/>
    <property type="match status" value="1"/>
</dbReference>
<accession>A0A2H0XE19</accession>
<dbReference type="InterPro" id="IPR017927">
    <property type="entry name" value="FAD-bd_FR_type"/>
</dbReference>
<evidence type="ECO:0000313" key="3">
    <source>
        <dbReference type="Proteomes" id="UP000230340"/>
    </source>
</evidence>
<dbReference type="Pfam" id="PF00175">
    <property type="entry name" value="NAD_binding_1"/>
    <property type="match status" value="1"/>
</dbReference>
<dbReference type="CDD" id="cd00322">
    <property type="entry name" value="FNR_like"/>
    <property type="match status" value="1"/>
</dbReference>
<sequence length="300" mass="33978">MTKKLYAPRKVVLYLQSSFLTKRASNFFLSFFMAVPQRFTSMVTKKEQLRNHFVRLVLQNPEGFLYKAGQYISLVVGEGVRRPYSVSNWPSCNAIACEAGGENSGIELLVDTKSQGPGSKFVENLKVGDSVEFWGPYGKFIIPDDIHGNIWFLGTGSGVAPLKSQIEYLINSGVSHKTRKTLAKTMGKIRLIFGTRYEQDLVFFNHFVNFARTVQNFYYHIALSQPSESFNPQNIDSDKEAHWGEYWHKGYITEIAQNLLQKEKPDFVFLCGHPGMMETAIELLTGAGADPKNILFEKFS</sequence>
<dbReference type="InterPro" id="IPR017938">
    <property type="entry name" value="Riboflavin_synthase-like_b-brl"/>
</dbReference>
<dbReference type="SUPFAM" id="SSF63380">
    <property type="entry name" value="Riboflavin synthase domain-like"/>
    <property type="match status" value="1"/>
</dbReference>
<comment type="caution">
    <text evidence="2">The sequence shown here is derived from an EMBL/GenBank/DDBJ whole genome shotgun (WGS) entry which is preliminary data.</text>
</comment>
<gene>
    <name evidence="2" type="ORF">COT49_01880</name>
</gene>
<proteinExistence type="predicted"/>
<organism evidence="2 3">
    <name type="scientific">candidate division WWE3 bacterium CG08_land_8_20_14_0_20_40_13</name>
    <dbReference type="NCBI Taxonomy" id="1975084"/>
    <lineage>
        <taxon>Bacteria</taxon>
        <taxon>Katanobacteria</taxon>
    </lineage>
</organism>
<dbReference type="EMBL" id="PEYT01000014">
    <property type="protein sequence ID" value="PIS23101.1"/>
    <property type="molecule type" value="Genomic_DNA"/>
</dbReference>
<reference evidence="3" key="1">
    <citation type="submission" date="2017-09" db="EMBL/GenBank/DDBJ databases">
        <title>Depth-based differentiation of microbial function through sediment-hosted aquifers and enrichment of novel symbionts in the deep terrestrial subsurface.</title>
        <authorList>
            <person name="Probst A.J."/>
            <person name="Ladd B."/>
            <person name="Jarett J.K."/>
            <person name="Geller-Mcgrath D.E."/>
            <person name="Sieber C.M.K."/>
            <person name="Emerson J.B."/>
            <person name="Anantharaman K."/>
            <person name="Thomas B.C."/>
            <person name="Malmstrom R."/>
            <person name="Stieglmeier M."/>
            <person name="Klingl A."/>
            <person name="Woyke T."/>
            <person name="Ryan C.M."/>
            <person name="Banfield J.F."/>
        </authorList>
    </citation>
    <scope>NUCLEOTIDE SEQUENCE [LARGE SCALE GENOMIC DNA]</scope>
</reference>
<dbReference type="PANTHER" id="PTHR47354:SF5">
    <property type="entry name" value="PROTEIN RFBI"/>
    <property type="match status" value="1"/>
</dbReference>
<feature type="domain" description="FAD-binding FR-type" evidence="1">
    <location>
        <begin position="36"/>
        <end position="143"/>
    </location>
</feature>
<dbReference type="GO" id="GO:0016491">
    <property type="term" value="F:oxidoreductase activity"/>
    <property type="evidence" value="ECO:0007669"/>
    <property type="project" value="InterPro"/>
</dbReference>
<dbReference type="Proteomes" id="UP000230340">
    <property type="component" value="Unassembled WGS sequence"/>
</dbReference>
<dbReference type="InterPro" id="IPR039261">
    <property type="entry name" value="FNR_nucleotide-bd"/>
</dbReference>
<name>A0A2H0XE19_UNCKA</name>
<dbReference type="InterPro" id="IPR001433">
    <property type="entry name" value="OxRdtase_FAD/NAD-bd"/>
</dbReference>
<dbReference type="AlphaFoldDB" id="A0A2H0XE19"/>
<protein>
    <recommendedName>
        <fullName evidence="1">FAD-binding FR-type domain-containing protein</fullName>
    </recommendedName>
</protein>